<dbReference type="EMBL" id="WNDP01000131">
    <property type="protein sequence ID" value="KAF1019962.1"/>
    <property type="molecule type" value="Genomic_DNA"/>
</dbReference>
<sequence length="390" mass="45766">MSNIKSSPQIGQLSSDCIRNFTVQFRRSYEIGMPPDNYNGEYGFDWVRDEYIYPLLSIGGKKDTVIDILDTPNFVHSQLYKVFYHDVDTRINFPSRYFPPWLYIFATDCKGVYGSEEINKQGACLDIEIHQEYLESIKEEYIDEKEALTDNGTILQFEASNENIKISTFDNNQNTKSIKEPLSNFINSNRNFMKLGLDYDEDKKLVERNRYFYKKKNAIKIICSGGMLKKNEHIKVTATRNNCKPVNVGIIYIARNETIFTINIVEIDVKVNGKIIPKSKNHELELRNNFFNQALTVFKVVKKEVFDLDLLSVSDAEVKDFVDKWWNKRLKSDGKEKYLEVVSNKEKLLDLSIERKKTVDPTEFASAEFIRELKELYWRKKRWGWLHIVK</sequence>
<name>A0A833PA50_ACIBZ</name>
<organism evidence="1 2">
    <name type="scientific">Acinetobacter bereziniae</name>
    <name type="common">Acinetobacter genomosp. 10</name>
    <dbReference type="NCBI Taxonomy" id="106648"/>
    <lineage>
        <taxon>Bacteria</taxon>
        <taxon>Pseudomonadati</taxon>
        <taxon>Pseudomonadota</taxon>
        <taxon>Gammaproteobacteria</taxon>
        <taxon>Moraxellales</taxon>
        <taxon>Moraxellaceae</taxon>
        <taxon>Acinetobacter</taxon>
    </lineage>
</organism>
<protein>
    <submittedName>
        <fullName evidence="1">Uncharacterized protein</fullName>
    </submittedName>
</protein>
<dbReference type="AlphaFoldDB" id="A0A833PA50"/>
<comment type="caution">
    <text evidence="1">The sequence shown here is derived from an EMBL/GenBank/DDBJ whole genome shotgun (WGS) entry which is preliminary data.</text>
</comment>
<evidence type="ECO:0000313" key="2">
    <source>
        <dbReference type="Proteomes" id="UP000490535"/>
    </source>
</evidence>
<dbReference type="Proteomes" id="UP000490535">
    <property type="component" value="Unassembled WGS sequence"/>
</dbReference>
<proteinExistence type="predicted"/>
<evidence type="ECO:0000313" key="1">
    <source>
        <dbReference type="EMBL" id="KAF1019962.1"/>
    </source>
</evidence>
<accession>A0A833PA50</accession>
<gene>
    <name evidence="1" type="ORF">GAK29_03758</name>
</gene>
<reference evidence="2" key="1">
    <citation type="journal article" date="2020" name="MBio">
        <title>Horizontal gene transfer to a defensive symbiont with a reduced genome amongst a multipartite beetle microbiome.</title>
        <authorList>
            <person name="Waterworth S.C."/>
            <person name="Florez L.V."/>
            <person name="Rees E.R."/>
            <person name="Hertweck C."/>
            <person name="Kaltenpoth M."/>
            <person name="Kwan J.C."/>
        </authorList>
    </citation>
    <scope>NUCLEOTIDE SEQUENCE [LARGE SCALE GENOMIC DNA]</scope>
</reference>